<organism evidence="3 4">
    <name type="scientific">Helobdella robusta</name>
    <name type="common">Californian leech</name>
    <dbReference type="NCBI Taxonomy" id="6412"/>
    <lineage>
        <taxon>Eukaryota</taxon>
        <taxon>Metazoa</taxon>
        <taxon>Spiralia</taxon>
        <taxon>Lophotrochozoa</taxon>
        <taxon>Annelida</taxon>
        <taxon>Clitellata</taxon>
        <taxon>Hirudinea</taxon>
        <taxon>Rhynchobdellida</taxon>
        <taxon>Glossiphoniidae</taxon>
        <taxon>Helobdella</taxon>
    </lineage>
</organism>
<dbReference type="EMBL" id="AMQM01001356">
    <property type="status" value="NOT_ANNOTATED_CDS"/>
    <property type="molecule type" value="Genomic_DNA"/>
</dbReference>
<accession>T1FZD5</accession>
<reference evidence="2 4" key="2">
    <citation type="journal article" date="2013" name="Nature">
        <title>Insights into bilaterian evolution from three spiralian genomes.</title>
        <authorList>
            <person name="Simakov O."/>
            <person name="Marletaz F."/>
            <person name="Cho S.J."/>
            <person name="Edsinger-Gonzales E."/>
            <person name="Havlak P."/>
            <person name="Hellsten U."/>
            <person name="Kuo D.H."/>
            <person name="Larsson T."/>
            <person name="Lv J."/>
            <person name="Arendt D."/>
            <person name="Savage R."/>
            <person name="Osoegawa K."/>
            <person name="de Jong P."/>
            <person name="Grimwood J."/>
            <person name="Chapman J.A."/>
            <person name="Shapiro H."/>
            <person name="Aerts A."/>
            <person name="Otillar R.P."/>
            <person name="Terry A.Y."/>
            <person name="Boore J.L."/>
            <person name="Grigoriev I.V."/>
            <person name="Lindberg D.R."/>
            <person name="Seaver E.C."/>
            <person name="Weisblat D.A."/>
            <person name="Putnam N.H."/>
            <person name="Rokhsar D.S."/>
        </authorList>
    </citation>
    <scope>NUCLEOTIDE SEQUENCE</scope>
</reference>
<dbReference type="KEGG" id="hro:HELRODRAFT_68345"/>
<gene>
    <name evidence="3" type="primary">20214183</name>
    <name evidence="2" type="ORF">HELRODRAFT_68345</name>
</gene>
<sequence>MLCRKNNQTDECTKNTLKQNAHNIHGHVYVVHLYVVHLYVVHVYVVHTCVCVHACTSVRDRNKQKRHLIYAGRTCKLFIIKLRSR</sequence>
<keyword evidence="1" id="KW-0472">Membrane</keyword>
<dbReference type="EnsemblMetazoa" id="HelroT68345">
    <property type="protein sequence ID" value="HelroP68345"/>
    <property type="gene ID" value="HelroG68345"/>
</dbReference>
<protein>
    <submittedName>
        <fullName evidence="2 3">Uncharacterized protein</fullName>
    </submittedName>
</protein>
<dbReference type="RefSeq" id="XP_009025218.1">
    <property type="nucleotide sequence ID" value="XM_009026970.1"/>
</dbReference>
<evidence type="ECO:0000313" key="2">
    <source>
        <dbReference type="EMBL" id="ESN96209.1"/>
    </source>
</evidence>
<dbReference type="GeneID" id="20214183"/>
<dbReference type="HOGENOM" id="CLU_2515139_0_0_1"/>
<proteinExistence type="predicted"/>
<dbReference type="CTD" id="20214183"/>
<evidence type="ECO:0000313" key="3">
    <source>
        <dbReference type="EnsemblMetazoa" id="HelroP68345"/>
    </source>
</evidence>
<dbReference type="InParanoid" id="T1FZD5"/>
<keyword evidence="4" id="KW-1185">Reference proteome</keyword>
<feature type="transmembrane region" description="Helical" evidence="1">
    <location>
        <begin position="36"/>
        <end position="56"/>
    </location>
</feature>
<evidence type="ECO:0000256" key="1">
    <source>
        <dbReference type="SAM" id="Phobius"/>
    </source>
</evidence>
<keyword evidence="1" id="KW-0812">Transmembrane</keyword>
<name>T1FZD5_HELRO</name>
<keyword evidence="1" id="KW-1133">Transmembrane helix</keyword>
<reference evidence="3" key="3">
    <citation type="submission" date="2015-06" db="UniProtKB">
        <authorList>
            <consortium name="EnsemblMetazoa"/>
        </authorList>
    </citation>
    <scope>IDENTIFICATION</scope>
</reference>
<dbReference type="EMBL" id="KB097495">
    <property type="protein sequence ID" value="ESN96209.1"/>
    <property type="molecule type" value="Genomic_DNA"/>
</dbReference>
<evidence type="ECO:0000313" key="4">
    <source>
        <dbReference type="Proteomes" id="UP000015101"/>
    </source>
</evidence>
<dbReference type="Proteomes" id="UP000015101">
    <property type="component" value="Unassembled WGS sequence"/>
</dbReference>
<reference evidence="4" key="1">
    <citation type="submission" date="2012-12" db="EMBL/GenBank/DDBJ databases">
        <authorList>
            <person name="Hellsten U."/>
            <person name="Grimwood J."/>
            <person name="Chapman J.A."/>
            <person name="Shapiro H."/>
            <person name="Aerts A."/>
            <person name="Otillar R.P."/>
            <person name="Terry A.Y."/>
            <person name="Boore J.L."/>
            <person name="Simakov O."/>
            <person name="Marletaz F."/>
            <person name="Cho S.-J."/>
            <person name="Edsinger-Gonzales E."/>
            <person name="Havlak P."/>
            <person name="Kuo D.-H."/>
            <person name="Larsson T."/>
            <person name="Lv J."/>
            <person name="Arendt D."/>
            <person name="Savage R."/>
            <person name="Osoegawa K."/>
            <person name="de Jong P."/>
            <person name="Lindberg D.R."/>
            <person name="Seaver E.C."/>
            <person name="Weisblat D.A."/>
            <person name="Putnam N.H."/>
            <person name="Grigoriev I.V."/>
            <person name="Rokhsar D.S."/>
        </authorList>
    </citation>
    <scope>NUCLEOTIDE SEQUENCE</scope>
</reference>
<dbReference type="AlphaFoldDB" id="T1FZD5"/>